<dbReference type="Pfam" id="PF13289">
    <property type="entry name" value="SIR2_2"/>
    <property type="match status" value="1"/>
</dbReference>
<protein>
    <submittedName>
        <fullName evidence="1">SIR2 family protein</fullName>
    </submittedName>
</protein>
<gene>
    <name evidence="1" type="ORF">JYK00_03015</name>
</gene>
<reference evidence="1 2" key="1">
    <citation type="submission" date="2021-03" db="EMBL/GenBank/DDBJ databases">
        <title>Thermosipho ferrireducens sp.nov., an anaerobic thermophilic iron-reducing bacterium isolated from a deep-sea hydrothermal sulfide deposits.</title>
        <authorList>
            <person name="Zeng X."/>
            <person name="Chen Y."/>
            <person name="Shao Z."/>
        </authorList>
    </citation>
    <scope>NUCLEOTIDE SEQUENCE [LARGE SCALE GENOMIC DNA]</scope>
    <source>
        <strain evidence="1 2">JL129W03</strain>
    </source>
</reference>
<accession>A0ABX7SAN2</accession>
<evidence type="ECO:0000313" key="2">
    <source>
        <dbReference type="Proteomes" id="UP000671862"/>
    </source>
</evidence>
<dbReference type="InterPro" id="IPR029035">
    <property type="entry name" value="DHS-like_NAD/FAD-binding_dom"/>
</dbReference>
<organism evidence="1 2">
    <name type="scientific">Thermosipho ferrireducens</name>
    <dbReference type="NCBI Taxonomy" id="2571116"/>
    <lineage>
        <taxon>Bacteria</taxon>
        <taxon>Thermotogati</taxon>
        <taxon>Thermotogota</taxon>
        <taxon>Thermotogae</taxon>
        <taxon>Thermotogales</taxon>
        <taxon>Fervidobacteriaceae</taxon>
        <taxon>Thermosipho</taxon>
    </lineage>
</organism>
<dbReference type="SUPFAM" id="SSF52467">
    <property type="entry name" value="DHS-like NAD/FAD-binding domain"/>
    <property type="match status" value="1"/>
</dbReference>
<sequence>MGFDTLKSTESIFYYNQAKKEFISLKNEEDSSNKLNEFIFKTEDNLVILAGAGCSIISKKYAKRLSDVKSGKTMKELYISTVCQIGKKKLDNCNLEKIFFPKDCPGKYDEENKECVSCYRLEEKLSLADEYIKVNEALGNEQVVEKLKNFIKQVRQKIKEECELEYHRNYFKHGEFLSKILSLRSKKNERLKIFTTNYDTLFEQAASDEKIILIDGFSYAEPRYFDDSYFDYDFVVRDNVRKLAEPILADKVIHLYKLHGSIDWVRDKDKKIKKLRFKVVKNGKIQSGVDGEEVQFVMIYPATTKFEQTFSSPHFELYSRFISELKKKNTVLIVIGFSFGDEHINNAIINALKLNNSLKMVMVDISIFGEGQNESSKSGEVESSKEPENYNKKLDELRVEYKFIQNFNETILSRILLVEKSFSEFVDLLYGNYERENEF</sequence>
<name>A0ABX7SAN2_9BACT</name>
<evidence type="ECO:0000313" key="1">
    <source>
        <dbReference type="EMBL" id="QTA38506.1"/>
    </source>
</evidence>
<proteinExistence type="predicted"/>
<keyword evidence="2" id="KW-1185">Reference proteome</keyword>
<dbReference type="EMBL" id="CP071446">
    <property type="protein sequence ID" value="QTA38506.1"/>
    <property type="molecule type" value="Genomic_DNA"/>
</dbReference>
<dbReference type="Proteomes" id="UP000671862">
    <property type="component" value="Chromosome"/>
</dbReference>
<dbReference type="RefSeq" id="WP_207567223.1">
    <property type="nucleotide sequence ID" value="NZ_CP071446.1"/>
</dbReference>